<dbReference type="FunFam" id="3.40.50.300:FF:000224">
    <property type="entry name" value="Energy-coupling factor transporter ATP-binding protein EcfA"/>
    <property type="match status" value="1"/>
</dbReference>
<dbReference type="Gene3D" id="3.40.50.300">
    <property type="entry name" value="P-loop containing nucleotide triphosphate hydrolases"/>
    <property type="match status" value="1"/>
</dbReference>
<dbReference type="InterPro" id="IPR050095">
    <property type="entry name" value="ECF_ABC_transporter_ATP-bd"/>
</dbReference>
<comment type="caution">
    <text evidence="10">The sequence shown here is derived from an EMBL/GenBank/DDBJ whole genome shotgun (WGS) entry which is preliminary data.</text>
</comment>
<dbReference type="PANTHER" id="PTHR43553">
    <property type="entry name" value="HEAVY METAL TRANSPORTER"/>
    <property type="match status" value="1"/>
</dbReference>
<keyword evidence="7" id="KW-1278">Translocase</keyword>
<keyword evidence="3" id="KW-0813">Transport</keyword>
<comment type="subcellular location">
    <subcellularLocation>
        <location evidence="1">Cell membrane</location>
        <topology evidence="1">Peripheral membrane protein</topology>
    </subcellularLocation>
</comment>
<dbReference type="PANTHER" id="PTHR43553:SF24">
    <property type="entry name" value="ENERGY-COUPLING FACTOR TRANSPORTER ATP-BINDING PROTEIN ECFA1"/>
    <property type="match status" value="1"/>
</dbReference>
<dbReference type="EMBL" id="QGQD01000110">
    <property type="protein sequence ID" value="TLC97782.1"/>
    <property type="molecule type" value="Genomic_DNA"/>
</dbReference>
<dbReference type="Pfam" id="PF00005">
    <property type="entry name" value="ABC_tran"/>
    <property type="match status" value="1"/>
</dbReference>
<evidence type="ECO:0000256" key="1">
    <source>
        <dbReference type="ARBA" id="ARBA00004202"/>
    </source>
</evidence>
<sequence length="286" mass="31273">MDTIIELRGVTYYYPLTKTPAVSGLNLRIERGKVYGVIGENGSGKTTFCALVRGFAPGFYQGELAGKVLVEGKDIAEYGGDLASKIGYVFQNPFNQLSGVKSTVFEEVGYGLENFGIRPDEMEQRIVDAMKLTEIEELAEKNPLELSGGQIQRVALASVLVLDPDILIADEPTSQLDPEATESVFAIIHALKQKKKTVILVEHKMDLVAEYADEVLVFQKGRLAASGETAKLLSDMSLLKSGVLLPQAARLGNLLKEIGFPLDRIPVTEEQAVNLIQRTFRERGGI</sequence>
<name>A0A4U8Q1N4_9FIRM</name>
<keyword evidence="5" id="KW-0547">Nucleotide-binding</keyword>
<dbReference type="SMART" id="SM00382">
    <property type="entry name" value="AAA"/>
    <property type="match status" value="1"/>
</dbReference>
<dbReference type="InterPro" id="IPR027417">
    <property type="entry name" value="P-loop_NTPase"/>
</dbReference>
<dbReference type="PROSITE" id="PS50893">
    <property type="entry name" value="ABC_TRANSPORTER_2"/>
    <property type="match status" value="1"/>
</dbReference>
<feature type="domain" description="ABC transporter" evidence="9">
    <location>
        <begin position="5"/>
        <end position="245"/>
    </location>
</feature>
<evidence type="ECO:0000256" key="6">
    <source>
        <dbReference type="ARBA" id="ARBA00022840"/>
    </source>
</evidence>
<keyword evidence="8" id="KW-0472">Membrane</keyword>
<dbReference type="GO" id="GO:0042626">
    <property type="term" value="F:ATPase-coupled transmembrane transporter activity"/>
    <property type="evidence" value="ECO:0007669"/>
    <property type="project" value="TreeGrafter"/>
</dbReference>
<dbReference type="GO" id="GO:0005524">
    <property type="term" value="F:ATP binding"/>
    <property type="evidence" value="ECO:0007669"/>
    <property type="project" value="UniProtKB-KW"/>
</dbReference>
<protein>
    <submittedName>
        <fullName evidence="10">Energy-coupling factor transporter ATP-binding protein EcfA2</fullName>
        <ecNumber evidence="10">3.6.3.-</ecNumber>
    </submittedName>
</protein>
<evidence type="ECO:0000256" key="5">
    <source>
        <dbReference type="ARBA" id="ARBA00022741"/>
    </source>
</evidence>
<accession>A0A4U8Q1N4</accession>
<proteinExistence type="inferred from homology"/>
<reference evidence="10 11" key="1">
    <citation type="journal article" date="2019" name="Anaerobe">
        <title>Detection of Robinsoniella peoriensis in multiple bone samples of a trauma patient.</title>
        <authorList>
            <person name="Schrottner P."/>
            <person name="Hartwich K."/>
            <person name="Bunk B."/>
            <person name="Schober I."/>
            <person name="Helbig S."/>
            <person name="Rudolph W.W."/>
            <person name="Gunzer F."/>
        </authorList>
    </citation>
    <scope>NUCLEOTIDE SEQUENCE [LARGE SCALE GENOMIC DNA]</scope>
    <source>
        <strain evidence="10 11">DSM 106044</strain>
    </source>
</reference>
<dbReference type="InterPro" id="IPR003439">
    <property type="entry name" value="ABC_transporter-like_ATP-bd"/>
</dbReference>
<dbReference type="SUPFAM" id="SSF52540">
    <property type="entry name" value="P-loop containing nucleoside triphosphate hydrolases"/>
    <property type="match status" value="1"/>
</dbReference>
<evidence type="ECO:0000256" key="2">
    <source>
        <dbReference type="ARBA" id="ARBA00005417"/>
    </source>
</evidence>
<comment type="similarity">
    <text evidence="2">Belongs to the ABC transporter superfamily.</text>
</comment>
<evidence type="ECO:0000256" key="4">
    <source>
        <dbReference type="ARBA" id="ARBA00022475"/>
    </source>
</evidence>
<dbReference type="PROSITE" id="PS00211">
    <property type="entry name" value="ABC_TRANSPORTER_1"/>
    <property type="match status" value="1"/>
</dbReference>
<evidence type="ECO:0000256" key="3">
    <source>
        <dbReference type="ARBA" id="ARBA00022448"/>
    </source>
</evidence>
<organism evidence="10 11">
    <name type="scientific">Robinsoniella peoriensis</name>
    <dbReference type="NCBI Taxonomy" id="180332"/>
    <lineage>
        <taxon>Bacteria</taxon>
        <taxon>Bacillati</taxon>
        <taxon>Bacillota</taxon>
        <taxon>Clostridia</taxon>
        <taxon>Lachnospirales</taxon>
        <taxon>Lachnospiraceae</taxon>
        <taxon>Robinsoniella</taxon>
    </lineage>
</organism>
<dbReference type="CDD" id="cd03225">
    <property type="entry name" value="ABC_cobalt_CbiO_domain1"/>
    <property type="match status" value="1"/>
</dbReference>
<dbReference type="GO" id="GO:0043190">
    <property type="term" value="C:ATP-binding cassette (ABC) transporter complex"/>
    <property type="evidence" value="ECO:0007669"/>
    <property type="project" value="TreeGrafter"/>
</dbReference>
<gene>
    <name evidence="10" type="primary">ecfA2_2</name>
    <name evidence="10" type="ORF">DSM106044_05438</name>
</gene>
<evidence type="ECO:0000256" key="8">
    <source>
        <dbReference type="ARBA" id="ARBA00023136"/>
    </source>
</evidence>
<dbReference type="InterPro" id="IPR017871">
    <property type="entry name" value="ABC_transporter-like_CS"/>
</dbReference>
<dbReference type="STRING" id="180332.GCA_000797495_04651"/>
<keyword evidence="10" id="KW-0378">Hydrolase</keyword>
<evidence type="ECO:0000256" key="7">
    <source>
        <dbReference type="ARBA" id="ARBA00022967"/>
    </source>
</evidence>
<dbReference type="InterPro" id="IPR015856">
    <property type="entry name" value="ABC_transpr_CbiO/EcfA_su"/>
</dbReference>
<keyword evidence="11" id="KW-1185">Reference proteome</keyword>
<dbReference type="AlphaFoldDB" id="A0A4U8Q1N4"/>
<keyword evidence="4" id="KW-1003">Cell membrane</keyword>
<evidence type="ECO:0000313" key="11">
    <source>
        <dbReference type="Proteomes" id="UP000306509"/>
    </source>
</evidence>
<evidence type="ECO:0000259" key="9">
    <source>
        <dbReference type="PROSITE" id="PS50893"/>
    </source>
</evidence>
<dbReference type="EC" id="3.6.3.-" evidence="10"/>
<dbReference type="RefSeq" id="WP_138004133.1">
    <property type="nucleotide sequence ID" value="NZ_QGQD01000110.1"/>
</dbReference>
<evidence type="ECO:0000313" key="10">
    <source>
        <dbReference type="EMBL" id="TLC97782.1"/>
    </source>
</evidence>
<dbReference type="InterPro" id="IPR003593">
    <property type="entry name" value="AAA+_ATPase"/>
</dbReference>
<dbReference type="GO" id="GO:0016887">
    <property type="term" value="F:ATP hydrolysis activity"/>
    <property type="evidence" value="ECO:0007669"/>
    <property type="project" value="InterPro"/>
</dbReference>
<dbReference type="Proteomes" id="UP000306509">
    <property type="component" value="Unassembled WGS sequence"/>
</dbReference>
<keyword evidence="6 10" id="KW-0067">ATP-binding</keyword>